<accession>K6ZJI8</accession>
<keyword evidence="2" id="KW-0620">Polyamine biosynthesis</keyword>
<organism evidence="4 5">
    <name type="scientific">Brumicola pallidula DSM 14239 = ACAM 615</name>
    <dbReference type="NCBI Taxonomy" id="1121922"/>
    <lineage>
        <taxon>Bacteria</taxon>
        <taxon>Pseudomonadati</taxon>
        <taxon>Pseudomonadota</taxon>
        <taxon>Gammaproteobacteria</taxon>
        <taxon>Alteromonadales</taxon>
        <taxon>Alteromonadaceae</taxon>
        <taxon>Brumicola</taxon>
    </lineage>
</organism>
<dbReference type="InterPro" id="IPR013078">
    <property type="entry name" value="His_Pase_superF_clade-1"/>
</dbReference>
<dbReference type="InterPro" id="IPR029033">
    <property type="entry name" value="His_PPase_superfam"/>
</dbReference>
<evidence type="ECO:0000256" key="1">
    <source>
        <dbReference type="ARBA" id="ARBA00022679"/>
    </source>
</evidence>
<dbReference type="STRING" id="1121922.GCA_000428905_01910"/>
<evidence type="ECO:0000259" key="3">
    <source>
        <dbReference type="PROSITE" id="PS51006"/>
    </source>
</evidence>
<evidence type="ECO:0000313" key="4">
    <source>
        <dbReference type="EMBL" id="GAC29048.1"/>
    </source>
</evidence>
<proteinExistence type="predicted"/>
<keyword evidence="1 2" id="KW-0808">Transferase</keyword>
<evidence type="ECO:0000313" key="5">
    <source>
        <dbReference type="Proteomes" id="UP000006251"/>
    </source>
</evidence>
<feature type="domain" description="PABS" evidence="3">
    <location>
        <begin position="7"/>
        <end position="73"/>
    </location>
</feature>
<name>K6ZJI8_9ALTE</name>
<dbReference type="Pfam" id="PF00300">
    <property type="entry name" value="His_Phos_1"/>
    <property type="match status" value="1"/>
</dbReference>
<dbReference type="AlphaFoldDB" id="K6ZJI8"/>
<dbReference type="GO" id="GO:0016740">
    <property type="term" value="F:transferase activity"/>
    <property type="evidence" value="ECO:0007669"/>
    <property type="project" value="UniProtKB-UniRule"/>
</dbReference>
<keyword evidence="5" id="KW-1185">Reference proteome</keyword>
<dbReference type="SUPFAM" id="SSF53254">
    <property type="entry name" value="Phosphoglycerate mutase-like"/>
    <property type="match status" value="1"/>
</dbReference>
<dbReference type="EMBL" id="BAEQ01000040">
    <property type="protein sequence ID" value="GAC29048.1"/>
    <property type="molecule type" value="Genomic_DNA"/>
</dbReference>
<reference evidence="5" key="1">
    <citation type="journal article" date="2014" name="Environ. Microbiol.">
        <title>Comparative genomics of the marine bacterial genus Glaciecola reveals the high degree of genomic diversity and genomic characteristic for cold adaptation.</title>
        <authorList>
            <person name="Qin Q.L."/>
            <person name="Xie B.B."/>
            <person name="Yu Y."/>
            <person name="Shu Y.L."/>
            <person name="Rong J.C."/>
            <person name="Zhang Y.J."/>
            <person name="Zhao D.L."/>
            <person name="Chen X.L."/>
            <person name="Zhang X.Y."/>
            <person name="Chen B."/>
            <person name="Zhou B.C."/>
            <person name="Zhang Y.Z."/>
        </authorList>
    </citation>
    <scope>NUCLEOTIDE SEQUENCE [LARGE SCALE GENOMIC DNA]</scope>
    <source>
        <strain evidence="5">ACAM 615</strain>
    </source>
</reference>
<evidence type="ECO:0000256" key="2">
    <source>
        <dbReference type="PROSITE-ProRule" id="PRU00354"/>
    </source>
</evidence>
<dbReference type="Proteomes" id="UP000006251">
    <property type="component" value="Unassembled WGS sequence"/>
</dbReference>
<dbReference type="PROSITE" id="PS51006">
    <property type="entry name" value="PABS_2"/>
    <property type="match status" value="1"/>
</dbReference>
<dbReference type="Gene3D" id="3.40.50.1240">
    <property type="entry name" value="Phosphoglycerate mutase-like"/>
    <property type="match status" value="1"/>
</dbReference>
<gene>
    <name evidence="4" type="ORF">GPAL_2187</name>
</gene>
<comment type="caution">
    <text evidence="2">Lacks conserved residue(s) required for the propagation of feature annotation.</text>
</comment>
<dbReference type="GO" id="GO:0006596">
    <property type="term" value="P:polyamine biosynthetic process"/>
    <property type="evidence" value="ECO:0007669"/>
    <property type="project" value="UniProtKB-UniRule"/>
</dbReference>
<protein>
    <recommendedName>
        <fullName evidence="3">PABS domain-containing protein</fullName>
    </recommendedName>
</protein>
<dbReference type="InterPro" id="IPR030374">
    <property type="entry name" value="PABS"/>
</dbReference>
<sequence>MFKKAFTVWSKERLPKHEESYLKFRQRVTSVVDDLRSAKGNNILVINSGGILRHMVADALRLDNRWLSNLVCK</sequence>
<comment type="caution">
    <text evidence="4">The sequence shown here is derived from an EMBL/GenBank/DDBJ whole genome shotgun (WGS) entry which is preliminary data.</text>
</comment>
<dbReference type="RefSeq" id="WP_006011571.1">
    <property type="nucleotide sequence ID" value="NZ_BAEQ01000040.1"/>
</dbReference>